<dbReference type="STRING" id="643562.Daes_1325"/>
<dbReference type="Proteomes" id="UP000002191">
    <property type="component" value="Chromosome"/>
</dbReference>
<name>E6VV95_PSEA9</name>
<dbReference type="eggNOG" id="COG0476">
    <property type="taxonomic scope" value="Bacteria"/>
</dbReference>
<dbReference type="GO" id="GO:0061504">
    <property type="term" value="P:cyclic threonylcarbamoyladenosine biosynthetic process"/>
    <property type="evidence" value="ECO:0007669"/>
    <property type="project" value="TreeGrafter"/>
</dbReference>
<dbReference type="Gene3D" id="3.40.50.720">
    <property type="entry name" value="NAD(P)-binding Rossmann-like Domain"/>
    <property type="match status" value="1"/>
</dbReference>
<dbReference type="PANTHER" id="PTHR43267:SF1">
    <property type="entry name" value="TRNA THREONYLCARBAMOYLADENOSINE DEHYDRATASE"/>
    <property type="match status" value="1"/>
</dbReference>
<proteinExistence type="predicted"/>
<dbReference type="InterPro" id="IPR000594">
    <property type="entry name" value="ThiF_NAD_FAD-bd"/>
</dbReference>
<dbReference type="GO" id="GO:0008641">
    <property type="term" value="F:ubiquitin-like modifier activating enzyme activity"/>
    <property type="evidence" value="ECO:0007669"/>
    <property type="project" value="InterPro"/>
</dbReference>
<dbReference type="SUPFAM" id="SSF69572">
    <property type="entry name" value="Activating enzymes of the ubiquitin-like proteins"/>
    <property type="match status" value="1"/>
</dbReference>
<dbReference type="HOGENOM" id="CLU_013325_10_4_7"/>
<sequence length="279" mass="29569">MAESLDAYIHRMMLPAPLPQGGLALALVPGAVAKIASDTGIPGWNIEATALDLGILPTRYLRNMHSITPEAQTRLLRSTVAQVGLGGLGGTIFEQLLRLGIGTLRIADGDNFEESNLNRQTLCDMDTIWRSKAQAARLAATRINPSITVDARHEFLTADTFPHFLAGCDLAIDALGGLTHRLTLQQCAAKANIPLVTGAIAGWTGYVAVIMPGQTGPAQFMGQDNGAEEKLGCPAPSVCTVATLMAAEAVRMLRGDVSPLAGKMLLMDLRQLTFETVAL</sequence>
<dbReference type="InterPro" id="IPR035985">
    <property type="entry name" value="Ubiquitin-activating_enz"/>
</dbReference>
<dbReference type="InterPro" id="IPR045886">
    <property type="entry name" value="ThiF/MoeB/HesA"/>
</dbReference>
<dbReference type="Pfam" id="PF00899">
    <property type="entry name" value="ThiF"/>
    <property type="match status" value="1"/>
</dbReference>
<dbReference type="RefSeq" id="WP_013514270.1">
    <property type="nucleotide sequence ID" value="NC_014844.1"/>
</dbReference>
<keyword evidence="3" id="KW-1185">Reference proteome</keyword>
<accession>E6VV95</accession>
<dbReference type="CDD" id="cd00757">
    <property type="entry name" value="ThiF_MoeB_HesA_family"/>
    <property type="match status" value="1"/>
</dbReference>
<dbReference type="GO" id="GO:0061503">
    <property type="term" value="F:tRNA threonylcarbamoyladenosine dehydratase"/>
    <property type="evidence" value="ECO:0007669"/>
    <property type="project" value="TreeGrafter"/>
</dbReference>
<reference evidence="3" key="1">
    <citation type="submission" date="2010-12" db="EMBL/GenBank/DDBJ databases">
        <title>Complete sequence of Desulfovibrio aespoeensis Aspo-2.</title>
        <authorList>
            <consortium name="US DOE Joint Genome Institute"/>
            <person name="Lucas S."/>
            <person name="Copeland A."/>
            <person name="Lapidus A."/>
            <person name="Cheng J.-F."/>
            <person name="Goodwin L."/>
            <person name="Pitluck S."/>
            <person name="Chertkov O."/>
            <person name="Misra M."/>
            <person name="Detter J.C."/>
            <person name="Han C."/>
            <person name="Tapia R."/>
            <person name="Land M."/>
            <person name="Hauser L."/>
            <person name="Kyrpides N."/>
            <person name="Ivanova N."/>
            <person name="Ovchinnikova G."/>
            <person name="Pedersen K."/>
            <person name="Jagevall S."/>
            <person name="Hazen T."/>
            <person name="Woyke T."/>
        </authorList>
    </citation>
    <scope>NUCLEOTIDE SEQUENCE [LARGE SCALE GENOMIC DNA]</scope>
    <source>
        <strain evidence="3">ATCC 700646 / DSM 10631 / Aspo-2</strain>
    </source>
</reference>
<dbReference type="AlphaFoldDB" id="E6VV95"/>
<evidence type="ECO:0000313" key="2">
    <source>
        <dbReference type="EMBL" id="ADU62339.1"/>
    </source>
</evidence>
<evidence type="ECO:0000313" key="3">
    <source>
        <dbReference type="Proteomes" id="UP000002191"/>
    </source>
</evidence>
<evidence type="ECO:0000259" key="1">
    <source>
        <dbReference type="Pfam" id="PF00899"/>
    </source>
</evidence>
<feature type="domain" description="THIF-type NAD/FAD binding fold" evidence="1">
    <location>
        <begin position="60"/>
        <end position="278"/>
    </location>
</feature>
<dbReference type="EMBL" id="CP002431">
    <property type="protein sequence ID" value="ADU62339.1"/>
    <property type="molecule type" value="Genomic_DNA"/>
</dbReference>
<dbReference type="PANTHER" id="PTHR43267">
    <property type="entry name" value="TRNA THREONYLCARBAMOYLADENOSINE DEHYDRATASE"/>
    <property type="match status" value="1"/>
</dbReference>
<reference evidence="2 3" key="2">
    <citation type="journal article" date="2014" name="Genome Announc.">
        <title>Complete Genome Sequence of the Subsurface, Mesophilic Sulfate-Reducing Bacterium Desulfovibrio aespoeensis Aspo-2.</title>
        <authorList>
            <person name="Pedersen K."/>
            <person name="Bengtsson A."/>
            <person name="Edlund J."/>
            <person name="Rabe L."/>
            <person name="Hazen T."/>
            <person name="Chakraborty R."/>
            <person name="Goodwin L."/>
            <person name="Shapiro N."/>
        </authorList>
    </citation>
    <scope>NUCLEOTIDE SEQUENCE [LARGE SCALE GENOMIC DNA]</scope>
    <source>
        <strain evidence="3">ATCC 700646 / DSM 10631 / Aspo-2</strain>
    </source>
</reference>
<protein>
    <submittedName>
        <fullName evidence="2">UBA/THIF-type NAD/FAD binding protein</fullName>
    </submittedName>
</protein>
<organism evidence="2 3">
    <name type="scientific">Pseudodesulfovibrio aespoeensis (strain ATCC 700646 / DSM 10631 / Aspo-2)</name>
    <name type="common">Desulfovibrio aespoeensis</name>
    <dbReference type="NCBI Taxonomy" id="643562"/>
    <lineage>
        <taxon>Bacteria</taxon>
        <taxon>Pseudomonadati</taxon>
        <taxon>Thermodesulfobacteriota</taxon>
        <taxon>Desulfovibrionia</taxon>
        <taxon>Desulfovibrionales</taxon>
        <taxon>Desulfovibrionaceae</taxon>
    </lineage>
</organism>
<dbReference type="KEGG" id="das:Daes_1325"/>
<gene>
    <name evidence="2" type="ordered locus">Daes_1325</name>
</gene>